<keyword evidence="2" id="KW-0812">Transmembrane</keyword>
<dbReference type="EMBL" id="LPXN01000003">
    <property type="protein sequence ID" value="KZD12716.1"/>
    <property type="molecule type" value="Genomic_DNA"/>
</dbReference>
<evidence type="ECO:0000313" key="5">
    <source>
        <dbReference type="Proteomes" id="UP000076400"/>
    </source>
</evidence>
<gene>
    <name evidence="4" type="ORF">AUP43_15385</name>
</gene>
<keyword evidence="5" id="KW-1185">Reference proteome</keyword>
<accession>A0A154WGV6</accession>
<proteinExistence type="predicted"/>
<keyword evidence="2" id="KW-1133">Transmembrane helix</keyword>
<protein>
    <recommendedName>
        <fullName evidence="3">Zinc finger/thioredoxin putative domain-containing protein</fullName>
    </recommendedName>
</protein>
<feature type="compositionally biased region" description="Pro residues" evidence="1">
    <location>
        <begin position="55"/>
        <end position="69"/>
    </location>
</feature>
<dbReference type="RefSeq" id="WP_067551468.1">
    <property type="nucleotide sequence ID" value="NZ_LPXN01000003.1"/>
</dbReference>
<evidence type="ECO:0000313" key="4">
    <source>
        <dbReference type="EMBL" id="KZD12716.1"/>
    </source>
</evidence>
<sequence>MILSCPRCSARYALSEAQLGPSGRKVRCKECGNTWFESPHPPQPPVKVVAKPPKAEAPPPKPEPAPEPAADPFAHLDAPEPPQDEPFQEEPWNPEPPADDFDQAMAGAARFDSEAEEPRHPRIPRLPRVPPETKKPSRIGWLLILLLIVGLVAGGYMGRQQIVAAWPPAALAYEKIGLAVPVPGDGLLIRNVRVERLLEGQALILVVEGEIANLSEDIQPVPMMRAALRSTERKELQDWLFEADAPTLEPGGITGFRTEFVNPSGEAADIVVTFSATGQM</sequence>
<evidence type="ECO:0000259" key="3">
    <source>
        <dbReference type="Pfam" id="PF13717"/>
    </source>
</evidence>
<dbReference type="Pfam" id="PF13717">
    <property type="entry name" value="Zn_ribbon_4"/>
    <property type="match status" value="1"/>
</dbReference>
<name>A0A154WGV6_9PROT</name>
<feature type="compositionally biased region" description="Basic and acidic residues" evidence="1">
    <location>
        <begin position="111"/>
        <end position="120"/>
    </location>
</feature>
<dbReference type="AlphaFoldDB" id="A0A154WGV6"/>
<dbReference type="Proteomes" id="UP000076400">
    <property type="component" value="Unassembled WGS sequence"/>
</dbReference>
<comment type="caution">
    <text evidence="4">The sequence shown here is derived from an EMBL/GenBank/DDBJ whole genome shotgun (WGS) entry which is preliminary data.</text>
</comment>
<evidence type="ECO:0000256" key="1">
    <source>
        <dbReference type="SAM" id="MobiDB-lite"/>
    </source>
</evidence>
<dbReference type="InterPro" id="IPR011723">
    <property type="entry name" value="Znf/thioredoxin_put"/>
</dbReference>
<feature type="transmembrane region" description="Helical" evidence="2">
    <location>
        <begin position="139"/>
        <end position="158"/>
    </location>
</feature>
<dbReference type="NCBIfam" id="TIGR02098">
    <property type="entry name" value="MJ0042_CXXC"/>
    <property type="match status" value="1"/>
</dbReference>
<dbReference type="STRING" id="580166.AUP43_15385"/>
<feature type="domain" description="Zinc finger/thioredoxin putative" evidence="3">
    <location>
        <begin position="1"/>
        <end position="36"/>
    </location>
</feature>
<organism evidence="4 5">
    <name type="scientific">Oceanibaculum pacificum</name>
    <dbReference type="NCBI Taxonomy" id="580166"/>
    <lineage>
        <taxon>Bacteria</taxon>
        <taxon>Pseudomonadati</taxon>
        <taxon>Pseudomonadota</taxon>
        <taxon>Alphaproteobacteria</taxon>
        <taxon>Rhodospirillales</taxon>
        <taxon>Oceanibaculaceae</taxon>
        <taxon>Oceanibaculum</taxon>
    </lineage>
</organism>
<evidence type="ECO:0000256" key="2">
    <source>
        <dbReference type="SAM" id="Phobius"/>
    </source>
</evidence>
<keyword evidence="2" id="KW-0472">Membrane</keyword>
<reference evidence="4 5" key="1">
    <citation type="submission" date="2015-12" db="EMBL/GenBank/DDBJ databases">
        <title>Genome sequence of Oceanibaculum pacificum MCCC 1A02656.</title>
        <authorList>
            <person name="Lu L."/>
            <person name="Lai Q."/>
            <person name="Shao Z."/>
            <person name="Qian P."/>
        </authorList>
    </citation>
    <scope>NUCLEOTIDE SEQUENCE [LARGE SCALE GENOMIC DNA]</scope>
    <source>
        <strain evidence="4 5">MCCC 1A02656</strain>
    </source>
</reference>
<feature type="region of interest" description="Disordered" evidence="1">
    <location>
        <begin position="32"/>
        <end position="131"/>
    </location>
</feature>